<dbReference type="GO" id="GO:0061603">
    <property type="term" value="F:molybdenum cofactor guanylyltransferase activity"/>
    <property type="evidence" value="ECO:0007669"/>
    <property type="project" value="UniProtKB-EC"/>
</dbReference>
<dbReference type="PANTHER" id="PTHR19136:SF81">
    <property type="entry name" value="MOLYBDENUM COFACTOR GUANYLYLTRANSFERASE"/>
    <property type="match status" value="1"/>
</dbReference>
<feature type="binding site" evidence="8">
    <location>
        <position position="147"/>
    </location>
    <ligand>
        <name>Mg(2+)</name>
        <dbReference type="ChEBI" id="CHEBI:18420"/>
    </ligand>
</feature>
<feature type="domain" description="MobA-like NTP transferase" evidence="9">
    <location>
        <begin position="47"/>
        <end position="210"/>
    </location>
</feature>
<evidence type="ECO:0000256" key="7">
    <source>
        <dbReference type="ARBA" id="ARBA00023150"/>
    </source>
</evidence>
<evidence type="ECO:0000259" key="9">
    <source>
        <dbReference type="Pfam" id="PF12804"/>
    </source>
</evidence>
<comment type="subcellular location">
    <subcellularLocation>
        <location evidence="8">Cytoplasm</location>
    </subcellularLocation>
</comment>
<keyword evidence="11" id="KW-1185">Reference proteome</keyword>
<reference evidence="10" key="2">
    <citation type="journal article" date="2022" name="BMC Genomics">
        <title>Comparative genome analysis of mycobacteria focusing on tRNA and non-coding RNA.</title>
        <authorList>
            <person name="Behra P.R.K."/>
            <person name="Pettersson B.M.F."/>
            <person name="Ramesh M."/>
            <person name="Das S."/>
            <person name="Dasgupta S."/>
            <person name="Kirsebom L.A."/>
        </authorList>
    </citation>
    <scope>NUCLEOTIDE SEQUENCE</scope>
    <source>
        <strain evidence="10">DSM 44615</strain>
    </source>
</reference>
<dbReference type="EC" id="2.7.7.77" evidence="8"/>
<dbReference type="Gene3D" id="3.90.550.10">
    <property type="entry name" value="Spore Coat Polysaccharide Biosynthesis Protein SpsA, Chain A"/>
    <property type="match status" value="1"/>
</dbReference>
<dbReference type="InterPro" id="IPR029044">
    <property type="entry name" value="Nucleotide-diphossugar_trans"/>
</dbReference>
<dbReference type="GO" id="GO:0006777">
    <property type="term" value="P:Mo-molybdopterin cofactor biosynthetic process"/>
    <property type="evidence" value="ECO:0007669"/>
    <property type="project" value="UniProtKB-KW"/>
</dbReference>
<keyword evidence="2 8" id="KW-0808">Transferase</keyword>
<feature type="binding site" evidence="8">
    <location>
        <begin position="50"/>
        <end position="52"/>
    </location>
    <ligand>
        <name>GTP</name>
        <dbReference type="ChEBI" id="CHEBI:37565"/>
    </ligand>
</feature>
<evidence type="ECO:0000256" key="6">
    <source>
        <dbReference type="ARBA" id="ARBA00023134"/>
    </source>
</evidence>
<dbReference type="NCBIfam" id="NF001855">
    <property type="entry name" value="PRK00576.1"/>
    <property type="match status" value="1"/>
</dbReference>
<evidence type="ECO:0000256" key="8">
    <source>
        <dbReference type="HAMAP-Rule" id="MF_00316"/>
    </source>
</evidence>
<comment type="function">
    <text evidence="8">Transfers a GMP moiety from GTP to Mo-molybdopterin (Mo-MPT) cofactor (Moco or molybdenum cofactor) to form Mo-molybdopterin guanine dinucleotide (Mo-MGD) cofactor.</text>
</comment>
<protein>
    <recommendedName>
        <fullName evidence="8">Probable molybdenum cofactor guanylyltransferase</fullName>
        <shortName evidence="8">MoCo guanylyltransferase</shortName>
        <ecNumber evidence="8">2.7.7.77</ecNumber>
    </recommendedName>
    <alternativeName>
        <fullName evidence="8">GTP:molybdopterin guanylyltransferase</fullName>
    </alternativeName>
    <alternativeName>
        <fullName evidence="8">Mo-MPT guanylyltransferase</fullName>
    </alternativeName>
    <alternativeName>
        <fullName evidence="8">Molybdopterin guanylyltransferase</fullName>
    </alternativeName>
    <alternativeName>
        <fullName evidence="8">Molybdopterin-guanine dinucleotide synthase</fullName>
        <shortName evidence="8">MGD synthase</shortName>
    </alternativeName>
</protein>
<comment type="catalytic activity">
    <reaction evidence="8">
        <text>Mo-molybdopterin + GTP + H(+) = Mo-molybdopterin guanine dinucleotide + diphosphate</text>
        <dbReference type="Rhea" id="RHEA:34243"/>
        <dbReference type="ChEBI" id="CHEBI:15378"/>
        <dbReference type="ChEBI" id="CHEBI:33019"/>
        <dbReference type="ChEBI" id="CHEBI:37565"/>
        <dbReference type="ChEBI" id="CHEBI:71302"/>
        <dbReference type="ChEBI" id="CHEBI:71310"/>
        <dbReference type="EC" id="2.7.7.77"/>
    </reaction>
</comment>
<comment type="cofactor">
    <cofactor evidence="8">
        <name>Mg(2+)</name>
        <dbReference type="ChEBI" id="CHEBI:18420"/>
    </cofactor>
</comment>
<dbReference type="AlphaFoldDB" id="A0A9X2YRX5"/>
<comment type="caution">
    <text evidence="10">The sequence shown here is derived from an EMBL/GenBank/DDBJ whole genome shotgun (WGS) entry which is preliminary data.</text>
</comment>
<name>A0A9X2YRX5_9MYCO</name>
<dbReference type="GO" id="GO:0005737">
    <property type="term" value="C:cytoplasm"/>
    <property type="evidence" value="ECO:0007669"/>
    <property type="project" value="UniProtKB-SubCell"/>
</dbReference>
<evidence type="ECO:0000256" key="3">
    <source>
        <dbReference type="ARBA" id="ARBA00022723"/>
    </source>
</evidence>
<evidence type="ECO:0000256" key="2">
    <source>
        <dbReference type="ARBA" id="ARBA00022679"/>
    </source>
</evidence>
<evidence type="ECO:0000256" key="4">
    <source>
        <dbReference type="ARBA" id="ARBA00022741"/>
    </source>
</evidence>
<dbReference type="Pfam" id="PF12804">
    <property type="entry name" value="NTP_transf_3"/>
    <property type="match status" value="1"/>
</dbReference>
<sequence>MPPAGRSVRPARRARTTRPHCNRCFAAGTPGPSTNVAEVTPAVPLAAVVLAGGASRRMGRDKATLVIDGPAGPATLVETVVAAVSGRCAPVLVMAAPGQRLPVFDIAPEPSVLRDEERGVGPLLATGRGLRAAAEAGLEWAFVCAVDMPYLSVDLIDALAGPAARLRPDVVLPWDGRDHYLAGVYRTALHERISTLVAAGERSMRALVDRVDTQRIVMPEQRALTNVNTSSDLGRLSHQ</sequence>
<keyword evidence="1 8" id="KW-0963">Cytoplasm</keyword>
<accession>A0A9X2YRX5</accession>
<evidence type="ECO:0000256" key="5">
    <source>
        <dbReference type="ARBA" id="ARBA00022842"/>
    </source>
</evidence>
<dbReference type="GO" id="GO:0046872">
    <property type="term" value="F:metal ion binding"/>
    <property type="evidence" value="ECO:0007669"/>
    <property type="project" value="UniProtKB-KW"/>
</dbReference>
<dbReference type="SUPFAM" id="SSF53448">
    <property type="entry name" value="Nucleotide-diphospho-sugar transferases"/>
    <property type="match status" value="1"/>
</dbReference>
<organism evidence="10 11">
    <name type="scientific">[Mycobacterium] manitobense</name>
    <dbReference type="NCBI Taxonomy" id="190147"/>
    <lineage>
        <taxon>Bacteria</taxon>
        <taxon>Bacillati</taxon>
        <taxon>Actinomycetota</taxon>
        <taxon>Actinomycetes</taxon>
        <taxon>Mycobacteriales</taxon>
        <taxon>Mycobacteriaceae</taxon>
        <taxon>Mycolicibacterium</taxon>
    </lineage>
</organism>
<comment type="domain">
    <text evidence="8">The N-terminal domain determines nucleotide recognition and specific binding, while the C-terminal domain determines the specific binding to the target protein.</text>
</comment>
<feature type="binding site" evidence="8">
    <location>
        <position position="62"/>
    </location>
    <ligand>
        <name>GTP</name>
        <dbReference type="ChEBI" id="CHEBI:37565"/>
    </ligand>
</feature>
<gene>
    <name evidence="8" type="primary">mobA</name>
    <name evidence="10" type="ORF">H7I41_25275</name>
</gene>
<proteinExistence type="inferred from homology"/>
<feature type="binding site" evidence="8">
    <location>
        <position position="147"/>
    </location>
    <ligand>
        <name>GTP</name>
        <dbReference type="ChEBI" id="CHEBI:37565"/>
    </ligand>
</feature>
<keyword evidence="6 8" id="KW-0342">GTP-binding</keyword>
<keyword evidence="3 8" id="KW-0479">Metal-binding</keyword>
<reference evidence="10" key="1">
    <citation type="submission" date="2020-07" db="EMBL/GenBank/DDBJ databases">
        <authorList>
            <person name="Pettersson B.M.F."/>
            <person name="Behra P.R.K."/>
            <person name="Ramesh M."/>
            <person name="Das S."/>
            <person name="Dasgupta S."/>
            <person name="Kirsebom L.A."/>
        </authorList>
    </citation>
    <scope>NUCLEOTIDE SEQUENCE</scope>
    <source>
        <strain evidence="10">DSM 44615</strain>
    </source>
</reference>
<keyword evidence="7 8" id="KW-0501">Molybdenum cofactor biosynthesis</keyword>
<evidence type="ECO:0000313" key="10">
    <source>
        <dbReference type="EMBL" id="MCV7173240.1"/>
    </source>
</evidence>
<dbReference type="InterPro" id="IPR013482">
    <property type="entry name" value="Molybde_CF_guanTrfase"/>
</dbReference>
<evidence type="ECO:0000256" key="1">
    <source>
        <dbReference type="ARBA" id="ARBA00022490"/>
    </source>
</evidence>
<keyword evidence="5 8" id="KW-0460">Magnesium</keyword>
<dbReference type="CDD" id="cd02503">
    <property type="entry name" value="MobA"/>
    <property type="match status" value="1"/>
</dbReference>
<feature type="binding site" evidence="8">
    <location>
        <position position="115"/>
    </location>
    <ligand>
        <name>GTP</name>
        <dbReference type="ChEBI" id="CHEBI:37565"/>
    </ligand>
</feature>
<dbReference type="GO" id="GO:0005525">
    <property type="term" value="F:GTP binding"/>
    <property type="evidence" value="ECO:0007669"/>
    <property type="project" value="UniProtKB-UniRule"/>
</dbReference>
<comment type="caution">
    <text evidence="8">Lacks conserved residue(s) required for the propagation of feature annotation.</text>
</comment>
<dbReference type="PANTHER" id="PTHR19136">
    <property type="entry name" value="MOLYBDENUM COFACTOR GUANYLYLTRANSFERASE"/>
    <property type="match status" value="1"/>
</dbReference>
<keyword evidence="10" id="KW-0548">Nucleotidyltransferase</keyword>
<keyword evidence="4 8" id="KW-0547">Nucleotide-binding</keyword>
<evidence type="ECO:0000313" key="11">
    <source>
        <dbReference type="Proteomes" id="UP001140293"/>
    </source>
</evidence>
<comment type="similarity">
    <text evidence="8">Belongs to the MobA family.</text>
</comment>
<dbReference type="Proteomes" id="UP001140293">
    <property type="component" value="Unassembled WGS sequence"/>
</dbReference>
<dbReference type="InterPro" id="IPR025877">
    <property type="entry name" value="MobA-like_NTP_Trfase"/>
</dbReference>
<dbReference type="EMBL" id="JACKSJ010000235">
    <property type="protein sequence ID" value="MCV7173240.1"/>
    <property type="molecule type" value="Genomic_DNA"/>
</dbReference>
<dbReference type="HAMAP" id="MF_00316">
    <property type="entry name" value="MobA"/>
    <property type="match status" value="1"/>
</dbReference>